<dbReference type="InterPro" id="IPR036249">
    <property type="entry name" value="Thioredoxin-like_sf"/>
</dbReference>
<feature type="transmembrane region" description="Helical" evidence="6">
    <location>
        <begin position="548"/>
        <end position="567"/>
    </location>
</feature>
<dbReference type="Pfam" id="PF11412">
    <property type="entry name" value="DsbD_N"/>
    <property type="match status" value="1"/>
</dbReference>
<dbReference type="GO" id="GO:0045454">
    <property type="term" value="P:cell redox homeostasis"/>
    <property type="evidence" value="ECO:0007669"/>
    <property type="project" value="TreeGrafter"/>
</dbReference>
<protein>
    <submittedName>
        <fullName evidence="9">Thiol:disulfide interchange protein</fullName>
    </submittedName>
</protein>
<evidence type="ECO:0000256" key="5">
    <source>
        <dbReference type="ARBA" id="ARBA00023136"/>
    </source>
</evidence>
<reference evidence="9 10" key="1">
    <citation type="submission" date="2013-01" db="EMBL/GenBank/DDBJ databases">
        <authorList>
            <person name="Fiebig A."/>
            <person name="Goeker M."/>
            <person name="Klenk H.-P.P."/>
        </authorList>
    </citation>
    <scope>NUCLEOTIDE SEQUENCE [LARGE SCALE GENOMIC DNA]</scope>
    <source>
        <strain evidence="9 10">DSM 17069</strain>
    </source>
</reference>
<keyword evidence="4 6" id="KW-1133">Transmembrane helix</keyword>
<accession>A0A0A0HIJ3</accession>
<keyword evidence="2 6" id="KW-0812">Transmembrane</keyword>
<dbReference type="AlphaFoldDB" id="A0A0A0HIJ3"/>
<dbReference type="GO" id="GO:0016020">
    <property type="term" value="C:membrane"/>
    <property type="evidence" value="ECO:0007669"/>
    <property type="project" value="UniProtKB-SubCell"/>
</dbReference>
<evidence type="ECO:0000256" key="1">
    <source>
        <dbReference type="ARBA" id="ARBA00004141"/>
    </source>
</evidence>
<comment type="caution">
    <text evidence="9">The sequence shown here is derived from an EMBL/GenBank/DDBJ whole genome shotgun (WGS) entry which is preliminary data.</text>
</comment>
<dbReference type="Pfam" id="PF02683">
    <property type="entry name" value="DsbD_TM"/>
    <property type="match status" value="1"/>
</dbReference>
<feature type="transmembrane region" description="Helical" evidence="6">
    <location>
        <begin position="425"/>
        <end position="452"/>
    </location>
</feature>
<feature type="transmembrane region" description="Helical" evidence="6">
    <location>
        <begin position="342"/>
        <end position="368"/>
    </location>
</feature>
<feature type="transmembrane region" description="Helical" evidence="6">
    <location>
        <begin position="297"/>
        <end position="321"/>
    </location>
</feature>
<dbReference type="PANTHER" id="PTHR32234:SF3">
    <property type="entry name" value="SUPPRESSION OF COPPER SENSITIVITY PROTEIN"/>
    <property type="match status" value="1"/>
</dbReference>
<dbReference type="CDD" id="cd02953">
    <property type="entry name" value="DsbDgamma"/>
    <property type="match status" value="1"/>
</dbReference>
<dbReference type="Proteomes" id="UP000030021">
    <property type="component" value="Unassembled WGS sequence"/>
</dbReference>
<dbReference type="InterPro" id="IPR035671">
    <property type="entry name" value="DsbD_gamma"/>
</dbReference>
<dbReference type="eggNOG" id="COG4232">
    <property type="taxonomic scope" value="Bacteria"/>
</dbReference>
<feature type="transmembrane region" description="Helical" evidence="6">
    <location>
        <begin position="494"/>
        <end position="516"/>
    </location>
</feature>
<dbReference type="InterPro" id="IPR028250">
    <property type="entry name" value="DsbDN"/>
</dbReference>
<dbReference type="EMBL" id="AONH01000025">
    <property type="protein sequence ID" value="KGM85988.1"/>
    <property type="molecule type" value="Genomic_DNA"/>
</dbReference>
<gene>
    <name evidence="9" type="ORF">rosmuc_04097</name>
</gene>
<sequence length="700" mass="74597">MRTTLAGYQGLLISLALFLVFVASPVRALESNAYRSEVLTARLIVAEAGIAPGSQFLSAGLKIELEEGWKAYWRSPGEVGLPPEIDWEGSTNLESVDMLWPAPTRFRAFGIENFGYAKQVIFPLQLRLANSDRAAELKGLVDLLICSNVCIPERFELTLPVPLGTGVDAKAATDIATWAARVPVAGPESAIAVSGASLKQDQALVVQMTRPSGWNNPDLFPEFGAGSAFGAPDIRLTSDRTGLWASIPILALSEEQTSLRITVVDEGVAVTFDDVNTTDVVPAPPYASETSQDRGQFFPILLLSFLGGLILNAMPCVLPVLSIKFGSALRMKNRSLSQLRAGFLATAVGTVAFMWVLALAVIALQTLGYAVGWGVQFQNAYFLIALILVVGLFAANLFGVFEISLPSSWMVRLSGRFGRGYAEDFSTGALAAILATPCSAPLLGTAIAFALSGTTGDILAVFTAMGIGLALPYILVAAWPGFLSRLPKPGPWMISVKIVLGLLLAGTVAWLCWVLIGVTSPTLTGLVLLGLGLIVLAARAYQVQPRNGLLWGMTAVLGMTLAAPALLPKSSDDVTASITSYWVEFDRSRIAREVSQGKTVFVDVTADWCITCKANKTLVLDREPVLGALGEEGVIAMRADWTRPDAKIQSYLEAHGRYAIPLNIVYGPDAPEGIILSELLSADAVLEALSAANLSAVRKR</sequence>
<dbReference type="OrthoDB" id="9811036at2"/>
<dbReference type="GO" id="GO:0017004">
    <property type="term" value="P:cytochrome complex assembly"/>
    <property type="evidence" value="ECO:0007669"/>
    <property type="project" value="UniProtKB-KW"/>
</dbReference>
<dbReference type="Pfam" id="PF13899">
    <property type="entry name" value="Thioredoxin_7"/>
    <property type="match status" value="1"/>
</dbReference>
<dbReference type="RefSeq" id="WP_008282976.1">
    <property type="nucleotide sequence ID" value="NZ_KN293989.1"/>
</dbReference>
<dbReference type="SUPFAM" id="SSF52833">
    <property type="entry name" value="Thioredoxin-like"/>
    <property type="match status" value="1"/>
</dbReference>
<feature type="transmembrane region" description="Helical" evidence="6">
    <location>
        <begin position="380"/>
        <end position="405"/>
    </location>
</feature>
<name>A0A0A0HIJ3_9RHOB</name>
<organism evidence="9 10">
    <name type="scientific">Roseovarius mucosus DSM 17069</name>
    <dbReference type="NCBI Taxonomy" id="1288298"/>
    <lineage>
        <taxon>Bacteria</taxon>
        <taxon>Pseudomonadati</taxon>
        <taxon>Pseudomonadota</taxon>
        <taxon>Alphaproteobacteria</taxon>
        <taxon>Rhodobacterales</taxon>
        <taxon>Roseobacteraceae</taxon>
        <taxon>Roseovarius</taxon>
    </lineage>
</organism>
<dbReference type="PANTHER" id="PTHR32234">
    <property type="entry name" value="THIOL:DISULFIDE INTERCHANGE PROTEIN DSBD"/>
    <property type="match status" value="1"/>
</dbReference>
<keyword evidence="5 6" id="KW-0472">Membrane</keyword>
<feature type="domain" description="Cytochrome C biogenesis protein transmembrane" evidence="7">
    <location>
        <begin position="301"/>
        <end position="512"/>
    </location>
</feature>
<evidence type="ECO:0000259" key="8">
    <source>
        <dbReference type="Pfam" id="PF11412"/>
    </source>
</evidence>
<dbReference type="InterPro" id="IPR003834">
    <property type="entry name" value="Cyt_c_assmbl_TM_dom"/>
</dbReference>
<evidence type="ECO:0000313" key="10">
    <source>
        <dbReference type="Proteomes" id="UP000030021"/>
    </source>
</evidence>
<dbReference type="GO" id="GO:0015035">
    <property type="term" value="F:protein-disulfide reductase activity"/>
    <property type="evidence" value="ECO:0007669"/>
    <property type="project" value="TreeGrafter"/>
</dbReference>
<dbReference type="PATRIC" id="fig|1288298.3.peg.4094"/>
<dbReference type="Gene3D" id="3.40.30.10">
    <property type="entry name" value="Glutaredoxin"/>
    <property type="match status" value="1"/>
</dbReference>
<evidence type="ECO:0000313" key="9">
    <source>
        <dbReference type="EMBL" id="KGM85988.1"/>
    </source>
</evidence>
<keyword evidence="3" id="KW-0201">Cytochrome c-type biogenesis</keyword>
<evidence type="ECO:0000256" key="4">
    <source>
        <dbReference type="ARBA" id="ARBA00022989"/>
    </source>
</evidence>
<dbReference type="HOGENOM" id="CLU_014657_1_1_5"/>
<proteinExistence type="predicted"/>
<dbReference type="eggNOG" id="COG4233">
    <property type="taxonomic scope" value="Bacteria"/>
</dbReference>
<evidence type="ECO:0000259" key="7">
    <source>
        <dbReference type="Pfam" id="PF02683"/>
    </source>
</evidence>
<evidence type="ECO:0000256" key="3">
    <source>
        <dbReference type="ARBA" id="ARBA00022748"/>
    </source>
</evidence>
<evidence type="ECO:0000256" key="6">
    <source>
        <dbReference type="SAM" id="Phobius"/>
    </source>
</evidence>
<feature type="domain" description="Thiol:disulfide interchange protein DsbD N-terminal" evidence="8">
    <location>
        <begin position="58"/>
        <end position="158"/>
    </location>
</feature>
<comment type="subcellular location">
    <subcellularLocation>
        <location evidence="1">Membrane</location>
        <topology evidence="1">Multi-pass membrane protein</topology>
    </subcellularLocation>
</comment>
<feature type="transmembrane region" description="Helical" evidence="6">
    <location>
        <begin position="522"/>
        <end position="541"/>
    </location>
</feature>
<evidence type="ECO:0000256" key="2">
    <source>
        <dbReference type="ARBA" id="ARBA00022692"/>
    </source>
</evidence>
<feature type="transmembrane region" description="Helical" evidence="6">
    <location>
        <begin position="458"/>
        <end position="482"/>
    </location>
</feature>